<comment type="caution">
    <text evidence="1">The sequence shown here is derived from an EMBL/GenBank/DDBJ whole genome shotgun (WGS) entry which is preliminary data.</text>
</comment>
<gene>
    <name evidence="1" type="ORF">RCL2_000027700</name>
</gene>
<dbReference type="EMBL" id="BLAL01000004">
    <property type="protein sequence ID" value="GES72723.1"/>
    <property type="molecule type" value="Genomic_DNA"/>
</dbReference>
<accession>A0A8H3QAK6</accession>
<evidence type="ECO:0000313" key="2">
    <source>
        <dbReference type="Proteomes" id="UP000615446"/>
    </source>
</evidence>
<reference evidence="1" key="1">
    <citation type="submission" date="2019-10" db="EMBL/GenBank/DDBJ databases">
        <title>Conservation and host-specific expression of non-tandemly repeated heterogenous ribosome RNA gene in arbuscular mycorrhizal fungi.</title>
        <authorList>
            <person name="Maeda T."/>
            <person name="Kobayashi Y."/>
            <person name="Nakagawa T."/>
            <person name="Ezawa T."/>
            <person name="Yamaguchi K."/>
            <person name="Bino T."/>
            <person name="Nishimoto Y."/>
            <person name="Shigenobu S."/>
            <person name="Kawaguchi M."/>
        </authorList>
    </citation>
    <scope>NUCLEOTIDE SEQUENCE</scope>
    <source>
        <strain evidence="1">HR1</strain>
    </source>
</reference>
<protein>
    <submittedName>
        <fullName evidence="1">Uncharacterized protein</fullName>
    </submittedName>
</protein>
<dbReference type="Proteomes" id="UP000615446">
    <property type="component" value="Unassembled WGS sequence"/>
</dbReference>
<proteinExistence type="predicted"/>
<evidence type="ECO:0000313" key="1">
    <source>
        <dbReference type="EMBL" id="GES72723.1"/>
    </source>
</evidence>
<organism evidence="1 2">
    <name type="scientific">Rhizophagus clarus</name>
    <dbReference type="NCBI Taxonomy" id="94130"/>
    <lineage>
        <taxon>Eukaryota</taxon>
        <taxon>Fungi</taxon>
        <taxon>Fungi incertae sedis</taxon>
        <taxon>Mucoromycota</taxon>
        <taxon>Glomeromycotina</taxon>
        <taxon>Glomeromycetes</taxon>
        <taxon>Glomerales</taxon>
        <taxon>Glomeraceae</taxon>
        <taxon>Rhizophagus</taxon>
    </lineage>
</organism>
<dbReference type="AlphaFoldDB" id="A0A8H3QAK6"/>
<name>A0A8H3QAK6_9GLOM</name>
<sequence length="94" mass="11155">MNLRYGTIRSMISRQSKNLTSQVITILDDIKHNRSLIKTSDNILREWTRGIISNDIYNTLAMKENKKWVFISSLIIYGNYKIPFGTRDARRYRK</sequence>